<dbReference type="Proteomes" id="UP000801864">
    <property type="component" value="Unassembled WGS sequence"/>
</dbReference>
<reference evidence="1 2" key="1">
    <citation type="submission" date="2018-06" db="EMBL/GenBank/DDBJ databases">
        <title>Genome analysis of cellulolytic fungus Trichoderma lentiforme CFAM-422.</title>
        <authorList>
            <person name="Steindorff A.S."/>
            <person name="Formighieri E.F."/>
            <person name="Midorikawa G.E.O."/>
            <person name="Tamietti M.S."/>
            <person name="Ramos E.Z."/>
            <person name="Silva A.S."/>
            <person name="Bon E.P.S."/>
            <person name="Mendes T.D."/>
            <person name="Damaso M.C.T."/>
            <person name="Favaro L.C.L."/>
        </authorList>
    </citation>
    <scope>NUCLEOTIDE SEQUENCE [LARGE SCALE GENOMIC DNA]</scope>
    <source>
        <strain evidence="1 2">CFAM-422</strain>
    </source>
</reference>
<accession>A0A9P5CAK0</accession>
<organism evidence="1 2">
    <name type="scientific">Trichoderma lentiforme</name>
    <dbReference type="NCBI Taxonomy" id="1567552"/>
    <lineage>
        <taxon>Eukaryota</taxon>
        <taxon>Fungi</taxon>
        <taxon>Dikarya</taxon>
        <taxon>Ascomycota</taxon>
        <taxon>Pezizomycotina</taxon>
        <taxon>Sordariomycetes</taxon>
        <taxon>Hypocreomycetidae</taxon>
        <taxon>Hypocreales</taxon>
        <taxon>Hypocreaceae</taxon>
        <taxon>Trichoderma</taxon>
    </lineage>
</organism>
<name>A0A9P5CAK0_9HYPO</name>
<comment type="caution">
    <text evidence="1">The sequence shown here is derived from an EMBL/GenBank/DDBJ whole genome shotgun (WGS) entry which is preliminary data.</text>
</comment>
<evidence type="ECO:0000313" key="1">
    <source>
        <dbReference type="EMBL" id="KAF3069175.1"/>
    </source>
</evidence>
<dbReference type="AlphaFoldDB" id="A0A9P5CAK0"/>
<protein>
    <submittedName>
        <fullName evidence="1">Uncharacterized protein</fullName>
    </submittedName>
</protein>
<evidence type="ECO:0000313" key="2">
    <source>
        <dbReference type="Proteomes" id="UP000801864"/>
    </source>
</evidence>
<gene>
    <name evidence="1" type="ORF">CFAM422_007106</name>
</gene>
<dbReference type="EMBL" id="QLNT01000012">
    <property type="protein sequence ID" value="KAF3069175.1"/>
    <property type="molecule type" value="Genomic_DNA"/>
</dbReference>
<proteinExistence type="predicted"/>
<keyword evidence="2" id="KW-1185">Reference proteome</keyword>
<sequence>MVQFRDLGKRPNKDCVRFDMAGSIRRFFRYRSERCTRKMGTDVWARIGCLGRPEASTQRFEVVNVGSEIGGRHPARFLSHLQRRHLAMQAAQARQVRRWQAMAG</sequence>